<dbReference type="PANTHER" id="PTHR11573:SF6">
    <property type="entry name" value="RIBONUCLEOSIDE-DIPHOSPHATE REDUCTASE LARGE SUBUNIT"/>
    <property type="match status" value="1"/>
</dbReference>
<evidence type="ECO:0000259" key="2">
    <source>
        <dbReference type="Pfam" id="PF02867"/>
    </source>
</evidence>
<protein>
    <submittedName>
        <fullName evidence="3">RnR alpha subunit</fullName>
    </submittedName>
</protein>
<dbReference type="InterPro" id="IPR039718">
    <property type="entry name" value="Rrm1"/>
</dbReference>
<dbReference type="GO" id="GO:0009263">
    <property type="term" value="P:deoxyribonucleotide biosynthetic process"/>
    <property type="evidence" value="ECO:0007669"/>
    <property type="project" value="TreeGrafter"/>
</dbReference>
<organism evidence="3">
    <name type="scientific">Vibrio phage P018-4</name>
    <dbReference type="NCBI Taxonomy" id="3229728"/>
    <lineage>
        <taxon>Viruses</taxon>
        <taxon>Duplodnaviria</taxon>
        <taxon>Heunggongvirae</taxon>
        <taxon>Uroviricota</taxon>
        <taxon>Caudoviricetes</taxon>
    </lineage>
</organism>
<feature type="domain" description="Ribonucleotide reductase large subunit C-terminal" evidence="2">
    <location>
        <begin position="2"/>
        <end position="257"/>
    </location>
</feature>
<proteinExistence type="inferred from homology"/>
<evidence type="ECO:0000313" key="3">
    <source>
        <dbReference type="EMBL" id="XDG30909.1"/>
    </source>
</evidence>
<comment type="similarity">
    <text evidence="1">Belongs to the ribonucleoside diphosphate reductase large chain family.</text>
</comment>
<name>A0AB39AJG1_9CAUD</name>
<sequence length="293" mass="33072">MSLEEWDDVAYYAALMIDNVIDIMDYPFPNLKVTAQARRSLGIGITDLAGHMADVNLKYSSKEGKEYMFKIAEQHMYSCIKASLRLAEERGLCSAIDKTKWPDGWLPIDTMNNNVKKKFGHLISKDWESLRKRIISQGGLRNSVLVAMMPNESSSIATNGTNSILPARSGKLVKSNATKMTRFLVPNYDTKEQNYEYAWDIETKDLIDTYAIFQAFTDQAISADFYLDFTKKKITGKDMLKDFLYMTAMGMKTRYYVNSRTNSGSEEKKSDKTVDTEAEVVEDKGCSSGGCAL</sequence>
<dbReference type="Gene3D" id="3.20.70.20">
    <property type="match status" value="1"/>
</dbReference>
<evidence type="ECO:0000256" key="1">
    <source>
        <dbReference type="ARBA" id="ARBA00010406"/>
    </source>
</evidence>
<dbReference type="PANTHER" id="PTHR11573">
    <property type="entry name" value="RIBONUCLEOSIDE-DIPHOSPHATE REDUCTASE LARGE CHAIN"/>
    <property type="match status" value="1"/>
</dbReference>
<accession>A0AB39AJG1</accession>
<reference evidence="3" key="1">
    <citation type="submission" date="2024-06" db="EMBL/GenBank/DDBJ databases">
        <authorList>
            <person name="Yang R."/>
        </authorList>
    </citation>
    <scope>NUCLEOTIDE SEQUENCE</scope>
</reference>
<dbReference type="InterPro" id="IPR000788">
    <property type="entry name" value="RNR_lg_C"/>
</dbReference>
<dbReference type="PRINTS" id="PR01183">
    <property type="entry name" value="RIBORDTASEM1"/>
</dbReference>
<dbReference type="GO" id="GO:0004748">
    <property type="term" value="F:ribonucleoside-diphosphate reductase activity, thioredoxin disulfide as acceptor"/>
    <property type="evidence" value="ECO:0007669"/>
    <property type="project" value="TreeGrafter"/>
</dbReference>
<dbReference type="SUPFAM" id="SSF51998">
    <property type="entry name" value="PFL-like glycyl radical enzymes"/>
    <property type="match status" value="1"/>
</dbReference>
<dbReference type="GO" id="GO:0005524">
    <property type="term" value="F:ATP binding"/>
    <property type="evidence" value="ECO:0007669"/>
    <property type="project" value="TreeGrafter"/>
</dbReference>
<dbReference type="EMBL" id="PP934186">
    <property type="protein sequence ID" value="XDG30909.1"/>
    <property type="molecule type" value="Genomic_DNA"/>
</dbReference>
<dbReference type="Pfam" id="PF02867">
    <property type="entry name" value="Ribonuc_red_lgC"/>
    <property type="match status" value="1"/>
</dbReference>